<evidence type="ECO:0000313" key="2">
    <source>
        <dbReference type="Proteomes" id="UP000789920"/>
    </source>
</evidence>
<feature type="non-terminal residue" evidence="1">
    <location>
        <position position="1"/>
    </location>
</feature>
<name>A0ACA9SW88_9GLOM</name>
<organism evidence="1 2">
    <name type="scientific">Racocetra persica</name>
    <dbReference type="NCBI Taxonomy" id="160502"/>
    <lineage>
        <taxon>Eukaryota</taxon>
        <taxon>Fungi</taxon>
        <taxon>Fungi incertae sedis</taxon>
        <taxon>Mucoromycota</taxon>
        <taxon>Glomeromycotina</taxon>
        <taxon>Glomeromycetes</taxon>
        <taxon>Diversisporales</taxon>
        <taxon>Gigasporaceae</taxon>
        <taxon>Racocetra</taxon>
    </lineage>
</organism>
<feature type="non-terminal residue" evidence="1">
    <location>
        <position position="173"/>
    </location>
</feature>
<evidence type="ECO:0000313" key="1">
    <source>
        <dbReference type="EMBL" id="CAG8849536.1"/>
    </source>
</evidence>
<protein>
    <submittedName>
        <fullName evidence="1">33471_t:CDS:1</fullName>
    </submittedName>
</protein>
<accession>A0ACA9SW88</accession>
<keyword evidence="2" id="KW-1185">Reference proteome</keyword>
<gene>
    <name evidence="1" type="ORF">RPERSI_LOCUS35636</name>
</gene>
<sequence length="173" mass="20119">SNGFIVGVDEENGDVFSIVDHPDLADYLNPSVPSSELATLVLQNIQEVSTPLSSQIYHYIYTQDGRFFDAKQEPKNVIVISNAEPWVRFKQHSRISAYLNNDKTLQVIMGLTTIQVWRKNNYSKYKRRLEYIWTSPHGERFDVQRLLIGNGEFFVELLLPEAKQKIEIHWPHK</sequence>
<reference evidence="1" key="1">
    <citation type="submission" date="2021-06" db="EMBL/GenBank/DDBJ databases">
        <authorList>
            <person name="Kallberg Y."/>
            <person name="Tangrot J."/>
            <person name="Rosling A."/>
        </authorList>
    </citation>
    <scope>NUCLEOTIDE SEQUENCE</scope>
    <source>
        <strain evidence="1">MA461A</strain>
    </source>
</reference>
<proteinExistence type="predicted"/>
<comment type="caution">
    <text evidence="1">The sequence shown here is derived from an EMBL/GenBank/DDBJ whole genome shotgun (WGS) entry which is preliminary data.</text>
</comment>
<dbReference type="EMBL" id="CAJVQC010166053">
    <property type="protein sequence ID" value="CAG8849536.1"/>
    <property type="molecule type" value="Genomic_DNA"/>
</dbReference>
<dbReference type="Proteomes" id="UP000789920">
    <property type="component" value="Unassembled WGS sequence"/>
</dbReference>